<keyword evidence="1" id="KW-0472">Membrane</keyword>
<gene>
    <name evidence="2" type="ORF">GCM10007420_01760</name>
</gene>
<dbReference type="PROSITE" id="PS50194">
    <property type="entry name" value="FILAMIN_REPEAT"/>
    <property type="match status" value="1"/>
</dbReference>
<evidence type="ECO:0000313" key="2">
    <source>
        <dbReference type="EMBL" id="GGG90333.1"/>
    </source>
</evidence>
<protein>
    <recommendedName>
        <fullName evidence="4">DUF2134 domain-containing protein</fullName>
    </recommendedName>
</protein>
<evidence type="ECO:0008006" key="4">
    <source>
        <dbReference type="Google" id="ProtNLM"/>
    </source>
</evidence>
<proteinExistence type="predicted"/>
<keyword evidence="1" id="KW-1133">Transmembrane helix</keyword>
<feature type="transmembrane region" description="Helical" evidence="1">
    <location>
        <begin position="12"/>
        <end position="36"/>
    </location>
</feature>
<evidence type="ECO:0000256" key="1">
    <source>
        <dbReference type="SAM" id="Phobius"/>
    </source>
</evidence>
<reference evidence="3" key="1">
    <citation type="journal article" date="2019" name="Int. J. Syst. Evol. Microbiol.">
        <title>The Global Catalogue of Microorganisms (GCM) 10K type strain sequencing project: providing services to taxonomists for standard genome sequencing and annotation.</title>
        <authorList>
            <consortium name="The Broad Institute Genomics Platform"/>
            <consortium name="The Broad Institute Genome Sequencing Center for Infectious Disease"/>
            <person name="Wu L."/>
            <person name="Ma J."/>
        </authorList>
    </citation>
    <scope>NUCLEOTIDE SEQUENCE [LARGE SCALE GENOMIC DNA]</scope>
    <source>
        <strain evidence="3">CGMCC 1.12766</strain>
    </source>
</reference>
<accession>A0ABQ1XCG9</accession>
<name>A0ABQ1XCG9_9PROT</name>
<dbReference type="InterPro" id="IPR017868">
    <property type="entry name" value="Filamin/ABP280_repeat-like"/>
</dbReference>
<evidence type="ECO:0000313" key="3">
    <source>
        <dbReference type="Proteomes" id="UP000648722"/>
    </source>
</evidence>
<keyword evidence="3" id="KW-1185">Reference proteome</keyword>
<comment type="caution">
    <text evidence="2">The sequence shown here is derived from an EMBL/GenBank/DDBJ whole genome shotgun (WGS) entry which is preliminary data.</text>
</comment>
<organism evidence="2 3">
    <name type="scientific">Glycocaulis albus</name>
    <dbReference type="NCBI Taxonomy" id="1382801"/>
    <lineage>
        <taxon>Bacteria</taxon>
        <taxon>Pseudomonadati</taxon>
        <taxon>Pseudomonadota</taxon>
        <taxon>Alphaproteobacteria</taxon>
        <taxon>Maricaulales</taxon>
        <taxon>Maricaulaceae</taxon>
        <taxon>Glycocaulis</taxon>
    </lineage>
</organism>
<dbReference type="Proteomes" id="UP000648722">
    <property type="component" value="Unassembled WGS sequence"/>
</dbReference>
<dbReference type="RefSeq" id="WP_188450663.1">
    <property type="nucleotide sequence ID" value="NZ_BMFS01000001.1"/>
</dbReference>
<sequence>MIARFIRDTSGAAAPLMASGIAAGALLLVLTLTQILDHLHKRELQATADLIALIAVRDQDYSLTRARAVLSDQGFDPDRFDIVVEPGLYQPAPEREPHERFRPRIEPYNAAHVELRSVNTSRIRAGDRQWRARAEATAARQDMVSFAIASRLVRLEGGYSGAVLAALTGYSGQITVMDYRALADARISVPGFLDALALEAGLTAASYDTLLDSRVRLGEALSAAVTAMGSDAPAILDVLSRHSSHAGRQVRIGDILSLDPAMTLASLASGADIGLADLVMASALAAQGGRQVSLAVNAPLASIDLGVGQPPQSASVYGAGLEGAVAHTRQLGLDVSVGAGLGRLSVQIENATASARLVSLTCHPDGRAEARFAVQTSPAKARITGALGLLGSLLRVDLSSGREVEAVLTHEHVESGRPEVIRSGLGAQINLLGLGLPLSGALNSSLGVVDTLLTDLGLTIAESELYLRDVRCGRPFLVG</sequence>
<dbReference type="EMBL" id="BMFS01000001">
    <property type="protein sequence ID" value="GGG90333.1"/>
    <property type="molecule type" value="Genomic_DNA"/>
</dbReference>
<keyword evidence="1" id="KW-0812">Transmembrane</keyword>